<feature type="domain" description="EamA" evidence="2">
    <location>
        <begin position="154"/>
        <end position="279"/>
    </location>
</feature>
<evidence type="ECO:0000313" key="3">
    <source>
        <dbReference type="EMBL" id="VAW16287.1"/>
    </source>
</evidence>
<feature type="transmembrane region" description="Helical" evidence="1">
    <location>
        <begin position="44"/>
        <end position="60"/>
    </location>
</feature>
<sequence length="300" mass="32577">MNFSPRADNIPRGITLILLAMAIFAAQDAVIKHLAASYSTPQILWVRYVMFAGFALVLALRKRPLRLVLKSARPGLQILRSLAILGDMALFVVAVRVLPLADTHSLVATFPLITTALAAVFLKEPVGIRRWLAILVCFAGVLVILRPGLAAIQPGALWALSAAVFFSIYQVMTRVVARFDDSETSLLYMAITGAVVTTVVGPFFWAPPDAAGWGWLVVLAVLGTVTHLLLIKALEHAPASVLQPFNYTLLPWATLIGFLAFGQFPDGWTVAGAIIIVASGLYSIYREHISRKPRNGGRPR</sequence>
<reference evidence="3" key="1">
    <citation type="submission" date="2018-06" db="EMBL/GenBank/DDBJ databases">
        <authorList>
            <person name="Zhirakovskaya E."/>
        </authorList>
    </citation>
    <scope>NUCLEOTIDE SEQUENCE</scope>
</reference>
<dbReference type="SUPFAM" id="SSF103481">
    <property type="entry name" value="Multidrug resistance efflux transporter EmrE"/>
    <property type="match status" value="2"/>
</dbReference>
<dbReference type="GO" id="GO:0016020">
    <property type="term" value="C:membrane"/>
    <property type="evidence" value="ECO:0007669"/>
    <property type="project" value="InterPro"/>
</dbReference>
<dbReference type="InterPro" id="IPR000620">
    <property type="entry name" value="EamA_dom"/>
</dbReference>
<feature type="transmembrane region" description="Helical" evidence="1">
    <location>
        <begin position="131"/>
        <end position="149"/>
    </location>
</feature>
<dbReference type="InterPro" id="IPR037185">
    <property type="entry name" value="EmrE-like"/>
</dbReference>
<evidence type="ECO:0000259" key="2">
    <source>
        <dbReference type="Pfam" id="PF00892"/>
    </source>
</evidence>
<name>A0A3B0TS92_9ZZZZ</name>
<feature type="transmembrane region" description="Helical" evidence="1">
    <location>
        <begin position="212"/>
        <end position="233"/>
    </location>
</feature>
<dbReference type="EMBL" id="UOEM01000096">
    <property type="protein sequence ID" value="VAW16287.1"/>
    <property type="molecule type" value="Genomic_DNA"/>
</dbReference>
<feature type="transmembrane region" description="Helical" evidence="1">
    <location>
        <begin position="81"/>
        <end position="98"/>
    </location>
</feature>
<feature type="domain" description="EamA" evidence="2">
    <location>
        <begin position="12"/>
        <end position="145"/>
    </location>
</feature>
<proteinExistence type="predicted"/>
<feature type="transmembrane region" description="Helical" evidence="1">
    <location>
        <begin position="104"/>
        <end position="122"/>
    </location>
</feature>
<gene>
    <name evidence="3" type="ORF">MNBD_ALPHA09-2300</name>
</gene>
<dbReference type="PANTHER" id="PTHR22911">
    <property type="entry name" value="ACYL-MALONYL CONDENSING ENZYME-RELATED"/>
    <property type="match status" value="1"/>
</dbReference>
<feature type="transmembrane region" description="Helical" evidence="1">
    <location>
        <begin position="245"/>
        <end position="262"/>
    </location>
</feature>
<dbReference type="Pfam" id="PF00892">
    <property type="entry name" value="EamA"/>
    <property type="match status" value="2"/>
</dbReference>
<feature type="transmembrane region" description="Helical" evidence="1">
    <location>
        <begin position="185"/>
        <end position="206"/>
    </location>
</feature>
<accession>A0A3B0TS92</accession>
<keyword evidence="1" id="KW-0812">Transmembrane</keyword>
<protein>
    <recommendedName>
        <fullName evidence="2">EamA domain-containing protein</fullName>
    </recommendedName>
</protein>
<keyword evidence="1" id="KW-0472">Membrane</keyword>
<dbReference type="AlphaFoldDB" id="A0A3B0TS92"/>
<feature type="transmembrane region" description="Helical" evidence="1">
    <location>
        <begin position="155"/>
        <end position="173"/>
    </location>
</feature>
<evidence type="ECO:0000256" key="1">
    <source>
        <dbReference type="SAM" id="Phobius"/>
    </source>
</evidence>
<dbReference type="PANTHER" id="PTHR22911:SF103">
    <property type="entry name" value="BLR2811 PROTEIN"/>
    <property type="match status" value="1"/>
</dbReference>
<keyword evidence="1" id="KW-1133">Transmembrane helix</keyword>
<feature type="transmembrane region" description="Helical" evidence="1">
    <location>
        <begin position="268"/>
        <end position="285"/>
    </location>
</feature>
<organism evidence="3">
    <name type="scientific">hydrothermal vent metagenome</name>
    <dbReference type="NCBI Taxonomy" id="652676"/>
    <lineage>
        <taxon>unclassified sequences</taxon>
        <taxon>metagenomes</taxon>
        <taxon>ecological metagenomes</taxon>
    </lineage>
</organism>